<protein>
    <submittedName>
        <fullName evidence="2">GH16766</fullName>
    </submittedName>
</protein>
<organism evidence="3">
    <name type="scientific">Drosophila grimshawi</name>
    <name type="common">Hawaiian fruit fly</name>
    <name type="synonym">Idiomyia grimshawi</name>
    <dbReference type="NCBI Taxonomy" id="7222"/>
    <lineage>
        <taxon>Eukaryota</taxon>
        <taxon>Metazoa</taxon>
        <taxon>Ecdysozoa</taxon>
        <taxon>Arthropoda</taxon>
        <taxon>Hexapoda</taxon>
        <taxon>Insecta</taxon>
        <taxon>Pterygota</taxon>
        <taxon>Neoptera</taxon>
        <taxon>Endopterygota</taxon>
        <taxon>Diptera</taxon>
        <taxon>Brachycera</taxon>
        <taxon>Muscomorpha</taxon>
        <taxon>Ephydroidea</taxon>
        <taxon>Drosophilidae</taxon>
        <taxon>Drosophila</taxon>
        <taxon>Hawaiian Drosophila</taxon>
    </lineage>
</organism>
<feature type="region of interest" description="Disordered" evidence="1">
    <location>
        <begin position="178"/>
        <end position="200"/>
    </location>
</feature>
<evidence type="ECO:0000313" key="2">
    <source>
        <dbReference type="EMBL" id="EDV97288.1"/>
    </source>
</evidence>
<reference evidence="2 3" key="1">
    <citation type="journal article" date="2007" name="Nature">
        <title>Evolution of genes and genomes on the Drosophila phylogeny.</title>
        <authorList>
            <consortium name="Drosophila 12 Genomes Consortium"/>
            <person name="Clark A.G."/>
            <person name="Eisen M.B."/>
            <person name="Smith D.R."/>
            <person name="Bergman C.M."/>
            <person name="Oliver B."/>
            <person name="Markow T.A."/>
            <person name="Kaufman T.C."/>
            <person name="Kellis M."/>
            <person name="Gelbart W."/>
            <person name="Iyer V.N."/>
            <person name="Pollard D.A."/>
            <person name="Sackton T.B."/>
            <person name="Larracuente A.M."/>
            <person name="Singh N.D."/>
            <person name="Abad J.P."/>
            <person name="Abt D.N."/>
            <person name="Adryan B."/>
            <person name="Aguade M."/>
            <person name="Akashi H."/>
            <person name="Anderson W.W."/>
            <person name="Aquadro C.F."/>
            <person name="Ardell D.H."/>
            <person name="Arguello R."/>
            <person name="Artieri C.G."/>
            <person name="Barbash D.A."/>
            <person name="Barker D."/>
            <person name="Barsanti P."/>
            <person name="Batterham P."/>
            <person name="Batzoglou S."/>
            <person name="Begun D."/>
            <person name="Bhutkar A."/>
            <person name="Blanco E."/>
            <person name="Bosak S.A."/>
            <person name="Bradley R.K."/>
            <person name="Brand A.D."/>
            <person name="Brent M.R."/>
            <person name="Brooks A.N."/>
            <person name="Brown R.H."/>
            <person name="Butlin R.K."/>
            <person name="Caggese C."/>
            <person name="Calvi B.R."/>
            <person name="Bernardo de Carvalho A."/>
            <person name="Caspi A."/>
            <person name="Castrezana S."/>
            <person name="Celniker S.E."/>
            <person name="Chang J.L."/>
            <person name="Chapple C."/>
            <person name="Chatterji S."/>
            <person name="Chinwalla A."/>
            <person name="Civetta A."/>
            <person name="Clifton S.W."/>
            <person name="Comeron J.M."/>
            <person name="Costello J.C."/>
            <person name="Coyne J.A."/>
            <person name="Daub J."/>
            <person name="David R.G."/>
            <person name="Delcher A.L."/>
            <person name="Delehaunty K."/>
            <person name="Do C.B."/>
            <person name="Ebling H."/>
            <person name="Edwards K."/>
            <person name="Eickbush T."/>
            <person name="Evans J.D."/>
            <person name="Filipski A."/>
            <person name="Findeiss S."/>
            <person name="Freyhult E."/>
            <person name="Fulton L."/>
            <person name="Fulton R."/>
            <person name="Garcia A.C."/>
            <person name="Gardiner A."/>
            <person name="Garfield D.A."/>
            <person name="Garvin B.E."/>
            <person name="Gibson G."/>
            <person name="Gilbert D."/>
            <person name="Gnerre S."/>
            <person name="Godfrey J."/>
            <person name="Good R."/>
            <person name="Gotea V."/>
            <person name="Gravely B."/>
            <person name="Greenberg A.J."/>
            <person name="Griffiths-Jones S."/>
            <person name="Gross S."/>
            <person name="Guigo R."/>
            <person name="Gustafson E.A."/>
            <person name="Haerty W."/>
            <person name="Hahn M.W."/>
            <person name="Halligan D.L."/>
            <person name="Halpern A.L."/>
            <person name="Halter G.M."/>
            <person name="Han M.V."/>
            <person name="Heger A."/>
            <person name="Hillier L."/>
            <person name="Hinrichs A.S."/>
            <person name="Holmes I."/>
            <person name="Hoskins R.A."/>
            <person name="Hubisz M.J."/>
            <person name="Hultmark D."/>
            <person name="Huntley M.A."/>
            <person name="Jaffe D.B."/>
            <person name="Jagadeeshan S."/>
            <person name="Jeck W.R."/>
            <person name="Johnson J."/>
            <person name="Jones C.D."/>
            <person name="Jordan W.C."/>
            <person name="Karpen G.H."/>
            <person name="Kataoka E."/>
            <person name="Keightley P.D."/>
            <person name="Kheradpour P."/>
            <person name="Kirkness E.F."/>
            <person name="Koerich L.B."/>
            <person name="Kristiansen K."/>
            <person name="Kudrna D."/>
            <person name="Kulathinal R.J."/>
            <person name="Kumar S."/>
            <person name="Kwok R."/>
            <person name="Lander E."/>
            <person name="Langley C.H."/>
            <person name="Lapoint R."/>
            <person name="Lazzaro B.P."/>
            <person name="Lee S.J."/>
            <person name="Levesque L."/>
            <person name="Li R."/>
            <person name="Lin C.F."/>
            <person name="Lin M.F."/>
            <person name="Lindblad-Toh K."/>
            <person name="Llopart A."/>
            <person name="Long M."/>
            <person name="Low L."/>
            <person name="Lozovsky E."/>
            <person name="Lu J."/>
            <person name="Luo M."/>
            <person name="Machado C.A."/>
            <person name="Makalowski W."/>
            <person name="Marzo M."/>
            <person name="Matsuda M."/>
            <person name="Matzkin L."/>
            <person name="McAllister B."/>
            <person name="McBride C.S."/>
            <person name="McKernan B."/>
            <person name="McKernan K."/>
            <person name="Mendez-Lago M."/>
            <person name="Minx P."/>
            <person name="Mollenhauer M.U."/>
            <person name="Montooth K."/>
            <person name="Mount S.M."/>
            <person name="Mu X."/>
            <person name="Myers E."/>
            <person name="Negre B."/>
            <person name="Newfeld S."/>
            <person name="Nielsen R."/>
            <person name="Noor M.A."/>
            <person name="O'Grady P."/>
            <person name="Pachter L."/>
            <person name="Papaceit M."/>
            <person name="Parisi M.J."/>
            <person name="Parisi M."/>
            <person name="Parts L."/>
            <person name="Pedersen J.S."/>
            <person name="Pesole G."/>
            <person name="Phillippy A.M."/>
            <person name="Ponting C.P."/>
            <person name="Pop M."/>
            <person name="Porcelli D."/>
            <person name="Powell J.R."/>
            <person name="Prohaska S."/>
            <person name="Pruitt K."/>
            <person name="Puig M."/>
            <person name="Quesneville H."/>
            <person name="Ram K.R."/>
            <person name="Rand D."/>
            <person name="Rasmussen M.D."/>
            <person name="Reed L.K."/>
            <person name="Reenan R."/>
            <person name="Reily A."/>
            <person name="Remington K.A."/>
            <person name="Rieger T.T."/>
            <person name="Ritchie M.G."/>
            <person name="Robin C."/>
            <person name="Rogers Y.H."/>
            <person name="Rohde C."/>
            <person name="Rozas J."/>
            <person name="Rubenfield M.J."/>
            <person name="Ruiz A."/>
            <person name="Russo S."/>
            <person name="Salzberg S.L."/>
            <person name="Sanchez-Gracia A."/>
            <person name="Saranga D.J."/>
            <person name="Sato H."/>
            <person name="Schaeffer S.W."/>
            <person name="Schatz M.C."/>
            <person name="Schlenke T."/>
            <person name="Schwartz R."/>
            <person name="Segarra C."/>
            <person name="Singh R.S."/>
            <person name="Sirot L."/>
            <person name="Sirota M."/>
            <person name="Sisneros N.B."/>
            <person name="Smith C.D."/>
            <person name="Smith T.F."/>
            <person name="Spieth J."/>
            <person name="Stage D.E."/>
            <person name="Stark A."/>
            <person name="Stephan W."/>
            <person name="Strausberg R.L."/>
            <person name="Strempel S."/>
            <person name="Sturgill D."/>
            <person name="Sutton G."/>
            <person name="Sutton G.G."/>
            <person name="Tao W."/>
            <person name="Teichmann S."/>
            <person name="Tobari Y.N."/>
            <person name="Tomimura Y."/>
            <person name="Tsolas J.M."/>
            <person name="Valente V.L."/>
            <person name="Venter E."/>
            <person name="Venter J.C."/>
            <person name="Vicario S."/>
            <person name="Vieira F.G."/>
            <person name="Vilella A.J."/>
            <person name="Villasante A."/>
            <person name="Walenz B."/>
            <person name="Wang J."/>
            <person name="Wasserman M."/>
            <person name="Watts T."/>
            <person name="Wilson D."/>
            <person name="Wilson R.K."/>
            <person name="Wing R.A."/>
            <person name="Wolfner M.F."/>
            <person name="Wong A."/>
            <person name="Wong G.K."/>
            <person name="Wu C.I."/>
            <person name="Wu G."/>
            <person name="Yamamoto D."/>
            <person name="Yang H.P."/>
            <person name="Yang S.P."/>
            <person name="Yorke J.A."/>
            <person name="Yoshida K."/>
            <person name="Zdobnov E."/>
            <person name="Zhang P."/>
            <person name="Zhang Y."/>
            <person name="Zimin A.V."/>
            <person name="Baldwin J."/>
            <person name="Abdouelleil A."/>
            <person name="Abdulkadir J."/>
            <person name="Abebe A."/>
            <person name="Abera B."/>
            <person name="Abreu J."/>
            <person name="Acer S.C."/>
            <person name="Aftuck L."/>
            <person name="Alexander A."/>
            <person name="An P."/>
            <person name="Anderson E."/>
            <person name="Anderson S."/>
            <person name="Arachi H."/>
            <person name="Azer M."/>
            <person name="Bachantsang P."/>
            <person name="Barry A."/>
            <person name="Bayul T."/>
            <person name="Berlin A."/>
            <person name="Bessette D."/>
            <person name="Bloom T."/>
            <person name="Blye J."/>
            <person name="Boguslavskiy L."/>
            <person name="Bonnet C."/>
            <person name="Boukhgalter B."/>
            <person name="Bourzgui I."/>
            <person name="Brown A."/>
            <person name="Cahill P."/>
            <person name="Channer S."/>
            <person name="Cheshatsang Y."/>
            <person name="Chuda L."/>
            <person name="Citroen M."/>
            <person name="Collymore A."/>
            <person name="Cooke P."/>
            <person name="Costello M."/>
            <person name="D'Aco K."/>
            <person name="Daza R."/>
            <person name="De Haan G."/>
            <person name="DeGray S."/>
            <person name="DeMaso C."/>
            <person name="Dhargay N."/>
            <person name="Dooley K."/>
            <person name="Dooley E."/>
            <person name="Doricent M."/>
            <person name="Dorje P."/>
            <person name="Dorjee K."/>
            <person name="Dupes A."/>
            <person name="Elong R."/>
            <person name="Falk J."/>
            <person name="Farina A."/>
            <person name="Faro S."/>
            <person name="Ferguson D."/>
            <person name="Fisher S."/>
            <person name="Foley C.D."/>
            <person name="Franke A."/>
            <person name="Friedrich D."/>
            <person name="Gadbois L."/>
            <person name="Gearin G."/>
            <person name="Gearin C.R."/>
            <person name="Giannoukos G."/>
            <person name="Goode T."/>
            <person name="Graham J."/>
            <person name="Grandbois E."/>
            <person name="Grewal S."/>
            <person name="Gyaltsen K."/>
            <person name="Hafez N."/>
            <person name="Hagos B."/>
            <person name="Hall J."/>
            <person name="Henson C."/>
            <person name="Hollinger A."/>
            <person name="Honan T."/>
            <person name="Huard M.D."/>
            <person name="Hughes L."/>
            <person name="Hurhula B."/>
            <person name="Husby M.E."/>
            <person name="Kamat A."/>
            <person name="Kanga B."/>
            <person name="Kashin S."/>
            <person name="Khazanovich D."/>
            <person name="Kisner P."/>
            <person name="Lance K."/>
            <person name="Lara M."/>
            <person name="Lee W."/>
            <person name="Lennon N."/>
            <person name="Letendre F."/>
            <person name="LeVine R."/>
            <person name="Lipovsky A."/>
            <person name="Liu X."/>
            <person name="Liu J."/>
            <person name="Liu S."/>
            <person name="Lokyitsang T."/>
            <person name="Lokyitsang Y."/>
            <person name="Lubonja R."/>
            <person name="Lui A."/>
            <person name="MacDonald P."/>
            <person name="Magnisalis V."/>
            <person name="Maru K."/>
            <person name="Matthews C."/>
            <person name="McCusker W."/>
            <person name="McDonough S."/>
            <person name="Mehta T."/>
            <person name="Meldrim J."/>
            <person name="Meneus L."/>
            <person name="Mihai O."/>
            <person name="Mihalev A."/>
            <person name="Mihova T."/>
            <person name="Mittelman R."/>
            <person name="Mlenga V."/>
            <person name="Montmayeur A."/>
            <person name="Mulrain L."/>
            <person name="Navidi A."/>
            <person name="Naylor J."/>
            <person name="Negash T."/>
            <person name="Nguyen T."/>
            <person name="Nguyen N."/>
            <person name="Nicol R."/>
            <person name="Norbu C."/>
            <person name="Norbu N."/>
            <person name="Novod N."/>
            <person name="O'Neill B."/>
            <person name="Osman S."/>
            <person name="Markiewicz E."/>
            <person name="Oyono O.L."/>
            <person name="Patti C."/>
            <person name="Phunkhang P."/>
            <person name="Pierre F."/>
            <person name="Priest M."/>
            <person name="Raghuraman S."/>
            <person name="Rege F."/>
            <person name="Reyes R."/>
            <person name="Rise C."/>
            <person name="Rogov P."/>
            <person name="Ross K."/>
            <person name="Ryan E."/>
            <person name="Settipalli S."/>
            <person name="Shea T."/>
            <person name="Sherpa N."/>
            <person name="Shi L."/>
            <person name="Shih D."/>
            <person name="Sparrow T."/>
            <person name="Spaulding J."/>
            <person name="Stalker J."/>
            <person name="Stange-Thomann N."/>
            <person name="Stavropoulos S."/>
            <person name="Stone C."/>
            <person name="Strader C."/>
            <person name="Tesfaye S."/>
            <person name="Thomson T."/>
            <person name="Thoulutsang Y."/>
            <person name="Thoulutsang D."/>
            <person name="Topham K."/>
            <person name="Topping I."/>
            <person name="Tsamla T."/>
            <person name="Vassiliev H."/>
            <person name="Vo A."/>
            <person name="Wangchuk T."/>
            <person name="Wangdi T."/>
            <person name="Weiand M."/>
            <person name="Wilkinson J."/>
            <person name="Wilson A."/>
            <person name="Yadav S."/>
            <person name="Young G."/>
            <person name="Yu Q."/>
            <person name="Zembek L."/>
            <person name="Zhong D."/>
            <person name="Zimmer A."/>
            <person name="Zwirko Z."/>
            <person name="Jaffe D.B."/>
            <person name="Alvarez P."/>
            <person name="Brockman W."/>
            <person name="Butler J."/>
            <person name="Chin C."/>
            <person name="Gnerre S."/>
            <person name="Grabherr M."/>
            <person name="Kleber M."/>
            <person name="Mauceli E."/>
            <person name="MacCallum I."/>
        </authorList>
    </citation>
    <scope>NUCLEOTIDE SEQUENCE [LARGE SCALE GENOMIC DNA]</scope>
    <source>
        <strain evidence="3">Tucson 15287-2541.00</strain>
    </source>
</reference>
<dbReference type="AlphaFoldDB" id="B4J3Q7"/>
<accession>B4J3Q7</accession>
<dbReference type="eggNOG" id="ENOG502TBBR">
    <property type="taxonomic scope" value="Eukaryota"/>
</dbReference>
<dbReference type="EMBL" id="CH916366">
    <property type="protein sequence ID" value="EDV97288.1"/>
    <property type="molecule type" value="Genomic_DNA"/>
</dbReference>
<dbReference type="PhylomeDB" id="B4J3Q7"/>
<sequence>MMQEDDHVEKDERYSYIESKASYSSNVLTGDWVTARWQELPQKTTTIVPCISTENTGCEQHLTTSQDDYSLKEFDPNDMTRVYMEAKVGKFGNSKAQRTSVKYLDAEKFNNNYTSLNTLVYELWPKMLQEENAASATKKQDAAKHSKLDTLDSFGTHSSIKRPDVKEPLCPVATSYKLDFSGRQGSPAKSAKMKDMIERL</sequence>
<dbReference type="STRING" id="7222.B4J3Q7"/>
<evidence type="ECO:0000256" key="1">
    <source>
        <dbReference type="SAM" id="MobiDB-lite"/>
    </source>
</evidence>
<dbReference type="InParanoid" id="B4J3Q7"/>
<proteinExistence type="predicted"/>
<keyword evidence="3" id="KW-1185">Reference proteome</keyword>
<gene>
    <name evidence="2" type="primary">Dgri\GH16766</name>
    <name evidence="2" type="ORF">Dgri_GH16766</name>
</gene>
<dbReference type="OMA" id="FIFMNCN"/>
<evidence type="ECO:0000313" key="3">
    <source>
        <dbReference type="Proteomes" id="UP000001070"/>
    </source>
</evidence>
<name>B4J3Q7_DROGR</name>
<dbReference type="HOGENOM" id="CLU_1311280_0_0_1"/>
<dbReference type="Proteomes" id="UP000001070">
    <property type="component" value="Unassembled WGS sequence"/>
</dbReference>